<dbReference type="InterPro" id="IPR020449">
    <property type="entry name" value="Tscrpt_reg_AraC-type_HTH"/>
</dbReference>
<evidence type="ECO:0000256" key="2">
    <source>
        <dbReference type="ARBA" id="ARBA00023125"/>
    </source>
</evidence>
<dbReference type="InterPro" id="IPR018062">
    <property type="entry name" value="HTH_AraC-typ_CS"/>
</dbReference>
<proteinExistence type="predicted"/>
<keyword evidence="1" id="KW-0805">Transcription regulation</keyword>
<sequence length="294" mass="32847">MSFKPMFGEGSIKARGNSASPLRSVSWINSSVIFDNRRWECKEAELRWTAPHHLIVLTEAGRTSQTYIKSDGRDIYDGRDRSGDITFVPAGVERVGVYRDTKLSYSALWIDPRLDLPGCKNLSDLRLLINSRDDLIASLLRSLCAETSLGHKPSSIYVEHLTALIMLRLGESNNIRKAKARREPLSRPTLARVREYVDANIGSDISLTELAAVAGMRVDSFARRFKAATGLAPYAFVLEERIRKAEILLGGTDQAIGNIAIRLGFSSQSHFTSTFRRLRGIAPQAYRMNFIPES</sequence>
<dbReference type="InterPro" id="IPR050204">
    <property type="entry name" value="AraC_XylS_family_regulators"/>
</dbReference>
<dbReference type="AlphaFoldDB" id="A0A6G4WJJ9"/>
<protein>
    <submittedName>
        <fullName evidence="5">Helix-turn-helix transcriptional regulator</fullName>
    </submittedName>
</protein>
<dbReference type="PRINTS" id="PR00032">
    <property type="entry name" value="HTHARAC"/>
</dbReference>
<gene>
    <name evidence="5" type="ORF">G6N73_28425</name>
</gene>
<comment type="caution">
    <text evidence="5">The sequence shown here is derived from an EMBL/GenBank/DDBJ whole genome shotgun (WGS) entry which is preliminary data.</text>
</comment>
<accession>A0A6G4WJJ9</accession>
<name>A0A6G4WJJ9_9HYPH</name>
<evidence type="ECO:0000256" key="3">
    <source>
        <dbReference type="ARBA" id="ARBA00023163"/>
    </source>
</evidence>
<keyword evidence="2" id="KW-0238">DNA-binding</keyword>
<dbReference type="RefSeq" id="WP_165033358.1">
    <property type="nucleotide sequence ID" value="NZ_JAAKZF010000074.1"/>
</dbReference>
<organism evidence="5 6">
    <name type="scientific">Allomesorhizobium camelthorni</name>
    <dbReference type="NCBI Taxonomy" id="475069"/>
    <lineage>
        <taxon>Bacteria</taxon>
        <taxon>Pseudomonadati</taxon>
        <taxon>Pseudomonadota</taxon>
        <taxon>Alphaproteobacteria</taxon>
        <taxon>Hyphomicrobiales</taxon>
        <taxon>Phyllobacteriaceae</taxon>
        <taxon>Allomesorhizobium</taxon>
    </lineage>
</organism>
<dbReference type="PANTHER" id="PTHR46796">
    <property type="entry name" value="HTH-TYPE TRANSCRIPTIONAL ACTIVATOR RHAS-RELATED"/>
    <property type="match status" value="1"/>
</dbReference>
<dbReference type="PROSITE" id="PS00041">
    <property type="entry name" value="HTH_ARAC_FAMILY_1"/>
    <property type="match status" value="1"/>
</dbReference>
<dbReference type="InterPro" id="IPR018060">
    <property type="entry name" value="HTH_AraC"/>
</dbReference>
<reference evidence="5 6" key="1">
    <citation type="submission" date="2020-02" db="EMBL/GenBank/DDBJ databases">
        <title>Genome sequence of strain CCNWXJ40-4.</title>
        <authorList>
            <person name="Gao J."/>
            <person name="Sun J."/>
        </authorList>
    </citation>
    <scope>NUCLEOTIDE SEQUENCE [LARGE SCALE GENOMIC DNA]</scope>
    <source>
        <strain evidence="5 6">CCNWXJ 40-4</strain>
    </source>
</reference>
<dbReference type="EMBL" id="JAAKZF010000074">
    <property type="protein sequence ID" value="NGO54975.1"/>
    <property type="molecule type" value="Genomic_DNA"/>
</dbReference>
<dbReference type="PANTHER" id="PTHR46796:SF14">
    <property type="entry name" value="TRANSCRIPTIONAL REGULATORY PROTEIN"/>
    <property type="match status" value="1"/>
</dbReference>
<dbReference type="Proteomes" id="UP001642900">
    <property type="component" value="Unassembled WGS sequence"/>
</dbReference>
<evidence type="ECO:0000313" key="6">
    <source>
        <dbReference type="Proteomes" id="UP001642900"/>
    </source>
</evidence>
<dbReference type="Pfam" id="PF12833">
    <property type="entry name" value="HTH_18"/>
    <property type="match status" value="1"/>
</dbReference>
<dbReference type="GO" id="GO:0043565">
    <property type="term" value="F:sequence-specific DNA binding"/>
    <property type="evidence" value="ECO:0007669"/>
    <property type="project" value="InterPro"/>
</dbReference>
<evidence type="ECO:0000256" key="1">
    <source>
        <dbReference type="ARBA" id="ARBA00023015"/>
    </source>
</evidence>
<dbReference type="PROSITE" id="PS01124">
    <property type="entry name" value="HTH_ARAC_FAMILY_2"/>
    <property type="match status" value="1"/>
</dbReference>
<dbReference type="GO" id="GO:0003700">
    <property type="term" value="F:DNA-binding transcription factor activity"/>
    <property type="evidence" value="ECO:0007669"/>
    <property type="project" value="InterPro"/>
</dbReference>
<dbReference type="Gene3D" id="1.10.10.60">
    <property type="entry name" value="Homeodomain-like"/>
    <property type="match status" value="1"/>
</dbReference>
<dbReference type="SUPFAM" id="SSF46689">
    <property type="entry name" value="Homeodomain-like"/>
    <property type="match status" value="2"/>
</dbReference>
<keyword evidence="3" id="KW-0804">Transcription</keyword>
<keyword evidence="6" id="KW-1185">Reference proteome</keyword>
<dbReference type="SMART" id="SM00342">
    <property type="entry name" value="HTH_ARAC"/>
    <property type="match status" value="1"/>
</dbReference>
<evidence type="ECO:0000259" key="4">
    <source>
        <dbReference type="PROSITE" id="PS01124"/>
    </source>
</evidence>
<evidence type="ECO:0000313" key="5">
    <source>
        <dbReference type="EMBL" id="NGO54975.1"/>
    </source>
</evidence>
<dbReference type="InterPro" id="IPR009057">
    <property type="entry name" value="Homeodomain-like_sf"/>
</dbReference>
<feature type="domain" description="HTH araC/xylS-type" evidence="4">
    <location>
        <begin position="191"/>
        <end position="289"/>
    </location>
</feature>